<organism evidence="2 3">
    <name type="scientific">Timema podura</name>
    <name type="common">Walking stick</name>
    <dbReference type="NCBI Taxonomy" id="61482"/>
    <lineage>
        <taxon>Eukaryota</taxon>
        <taxon>Metazoa</taxon>
        <taxon>Ecdysozoa</taxon>
        <taxon>Arthropoda</taxon>
        <taxon>Hexapoda</taxon>
        <taxon>Insecta</taxon>
        <taxon>Pterygota</taxon>
        <taxon>Neoptera</taxon>
        <taxon>Polyneoptera</taxon>
        <taxon>Phasmatodea</taxon>
        <taxon>Timematodea</taxon>
        <taxon>Timematoidea</taxon>
        <taxon>Timematidae</taxon>
        <taxon>Timema</taxon>
    </lineage>
</organism>
<feature type="region of interest" description="Disordered" evidence="1">
    <location>
        <begin position="1"/>
        <end position="66"/>
    </location>
</feature>
<evidence type="ECO:0000256" key="1">
    <source>
        <dbReference type="SAM" id="MobiDB-lite"/>
    </source>
</evidence>
<evidence type="ECO:0000313" key="2">
    <source>
        <dbReference type="EMBL" id="CAG2058882.1"/>
    </source>
</evidence>
<proteinExistence type="predicted"/>
<evidence type="ECO:0000313" key="3">
    <source>
        <dbReference type="Proteomes" id="UP001153148"/>
    </source>
</evidence>
<feature type="compositionally biased region" description="Basic residues" evidence="1">
    <location>
        <begin position="54"/>
        <end position="64"/>
    </location>
</feature>
<gene>
    <name evidence="2" type="ORF">TPAB3V08_LOCUS5848</name>
</gene>
<name>A0ABN7NVK6_TIMPD</name>
<comment type="caution">
    <text evidence="2">The sequence shown here is derived from an EMBL/GenBank/DDBJ whole genome shotgun (WGS) entry which is preliminary data.</text>
</comment>
<dbReference type="EMBL" id="CAJPIN010008190">
    <property type="protein sequence ID" value="CAG2058882.1"/>
    <property type="molecule type" value="Genomic_DNA"/>
</dbReference>
<keyword evidence="3" id="KW-1185">Reference proteome</keyword>
<protein>
    <submittedName>
        <fullName evidence="2">Uncharacterized protein</fullName>
    </submittedName>
</protein>
<dbReference type="Proteomes" id="UP001153148">
    <property type="component" value="Unassembled WGS sequence"/>
</dbReference>
<reference evidence="2" key="1">
    <citation type="submission" date="2021-03" db="EMBL/GenBank/DDBJ databases">
        <authorList>
            <person name="Tran Van P."/>
        </authorList>
    </citation>
    <scope>NUCLEOTIDE SEQUENCE</scope>
</reference>
<sequence>MAMDESLFRGRQIKVNPKRTNRPGMSMTNRPPRGRGYRGGRGGGRGSSYYGYRPVRRGRKKKNSKASVCNHAILIEYLLTKMVPASVDRGCHVVSTTNPLAAETADKKKR</sequence>
<accession>A0ABN7NVK6</accession>